<protein>
    <submittedName>
        <fullName evidence="1">Uncharacterized protein</fullName>
    </submittedName>
</protein>
<dbReference type="AlphaFoldDB" id="A0A368F6F5"/>
<accession>A0A368F6F5</accession>
<evidence type="ECO:0000313" key="2">
    <source>
        <dbReference type="Proteomes" id="UP000252519"/>
    </source>
</evidence>
<dbReference type="EMBL" id="JOJR01003718">
    <property type="protein sequence ID" value="RCN27663.1"/>
    <property type="molecule type" value="Genomic_DNA"/>
</dbReference>
<comment type="caution">
    <text evidence="1">The sequence shown here is derived from an EMBL/GenBank/DDBJ whole genome shotgun (WGS) entry which is preliminary data.</text>
</comment>
<sequence length="72" mass="7577">MVHSFPSYGNCTEAVLDSGQCCDEVNGCESEATSSAGPIPTVELANGVEMPLLGLEKESVDETTIYSVTSFE</sequence>
<name>A0A368F6F5_ANCCA</name>
<proteinExistence type="predicted"/>
<dbReference type="Proteomes" id="UP000252519">
    <property type="component" value="Unassembled WGS sequence"/>
</dbReference>
<dbReference type="OrthoDB" id="5810726at2759"/>
<gene>
    <name evidence="1" type="ORF">ANCCAN_26602</name>
</gene>
<reference evidence="1 2" key="1">
    <citation type="submission" date="2014-10" db="EMBL/GenBank/DDBJ databases">
        <title>Draft genome of the hookworm Ancylostoma caninum.</title>
        <authorList>
            <person name="Mitreva M."/>
        </authorList>
    </citation>
    <scope>NUCLEOTIDE SEQUENCE [LARGE SCALE GENOMIC DNA]</scope>
    <source>
        <strain evidence="1 2">Baltimore</strain>
    </source>
</reference>
<evidence type="ECO:0000313" key="1">
    <source>
        <dbReference type="EMBL" id="RCN27663.1"/>
    </source>
</evidence>
<dbReference type="STRING" id="29170.A0A368F6F5"/>
<keyword evidence="2" id="KW-1185">Reference proteome</keyword>
<organism evidence="1 2">
    <name type="scientific">Ancylostoma caninum</name>
    <name type="common">Dog hookworm</name>
    <dbReference type="NCBI Taxonomy" id="29170"/>
    <lineage>
        <taxon>Eukaryota</taxon>
        <taxon>Metazoa</taxon>
        <taxon>Ecdysozoa</taxon>
        <taxon>Nematoda</taxon>
        <taxon>Chromadorea</taxon>
        <taxon>Rhabditida</taxon>
        <taxon>Rhabditina</taxon>
        <taxon>Rhabditomorpha</taxon>
        <taxon>Strongyloidea</taxon>
        <taxon>Ancylostomatidae</taxon>
        <taxon>Ancylostomatinae</taxon>
        <taxon>Ancylostoma</taxon>
    </lineage>
</organism>